<comment type="caution">
    <text evidence="2">The sequence shown here is derived from an EMBL/GenBank/DDBJ whole genome shotgun (WGS) entry which is preliminary data.</text>
</comment>
<accession>A0A2G8S719</accession>
<evidence type="ECO:0000256" key="1">
    <source>
        <dbReference type="SAM" id="MobiDB-lite"/>
    </source>
</evidence>
<organism evidence="2 3">
    <name type="scientific">Ganoderma sinense ZZ0214-1</name>
    <dbReference type="NCBI Taxonomy" id="1077348"/>
    <lineage>
        <taxon>Eukaryota</taxon>
        <taxon>Fungi</taxon>
        <taxon>Dikarya</taxon>
        <taxon>Basidiomycota</taxon>
        <taxon>Agaricomycotina</taxon>
        <taxon>Agaricomycetes</taxon>
        <taxon>Polyporales</taxon>
        <taxon>Polyporaceae</taxon>
        <taxon>Ganoderma</taxon>
    </lineage>
</organism>
<proteinExistence type="predicted"/>
<evidence type="ECO:0000313" key="2">
    <source>
        <dbReference type="EMBL" id="PIL29566.1"/>
    </source>
</evidence>
<dbReference type="Proteomes" id="UP000230002">
    <property type="component" value="Unassembled WGS sequence"/>
</dbReference>
<feature type="region of interest" description="Disordered" evidence="1">
    <location>
        <begin position="134"/>
        <end position="164"/>
    </location>
</feature>
<keyword evidence="3" id="KW-1185">Reference proteome</keyword>
<evidence type="ECO:0000313" key="3">
    <source>
        <dbReference type="Proteomes" id="UP000230002"/>
    </source>
</evidence>
<reference evidence="2 3" key="1">
    <citation type="journal article" date="2015" name="Sci. Rep.">
        <title>Chromosome-level genome map provides insights into diverse defense mechanisms in the medicinal fungus Ganoderma sinense.</title>
        <authorList>
            <person name="Zhu Y."/>
            <person name="Xu J."/>
            <person name="Sun C."/>
            <person name="Zhou S."/>
            <person name="Xu H."/>
            <person name="Nelson D.R."/>
            <person name="Qian J."/>
            <person name="Song J."/>
            <person name="Luo H."/>
            <person name="Xiang L."/>
            <person name="Li Y."/>
            <person name="Xu Z."/>
            <person name="Ji A."/>
            <person name="Wang L."/>
            <person name="Lu S."/>
            <person name="Hayward A."/>
            <person name="Sun W."/>
            <person name="Li X."/>
            <person name="Schwartz D.C."/>
            <person name="Wang Y."/>
            <person name="Chen S."/>
        </authorList>
    </citation>
    <scope>NUCLEOTIDE SEQUENCE [LARGE SCALE GENOMIC DNA]</scope>
    <source>
        <strain evidence="2 3">ZZ0214-1</strain>
    </source>
</reference>
<feature type="region of interest" description="Disordered" evidence="1">
    <location>
        <begin position="1"/>
        <end position="71"/>
    </location>
</feature>
<dbReference type="AlphaFoldDB" id="A0A2G8S719"/>
<feature type="compositionally biased region" description="Basic and acidic residues" evidence="1">
    <location>
        <begin position="1"/>
        <end position="13"/>
    </location>
</feature>
<feature type="compositionally biased region" description="Acidic residues" evidence="1">
    <location>
        <begin position="146"/>
        <end position="157"/>
    </location>
</feature>
<protein>
    <submittedName>
        <fullName evidence="2">Uncharacterized protein</fullName>
    </submittedName>
</protein>
<gene>
    <name evidence="2" type="ORF">GSI_08202</name>
</gene>
<dbReference type="EMBL" id="AYKW01000020">
    <property type="protein sequence ID" value="PIL29566.1"/>
    <property type="molecule type" value="Genomic_DNA"/>
</dbReference>
<feature type="compositionally biased region" description="Acidic residues" evidence="1">
    <location>
        <begin position="35"/>
        <end position="50"/>
    </location>
</feature>
<name>A0A2G8S719_9APHY</name>
<sequence>MFALVREKLKGEGVSRSGDGADGVEKQTGIRVDDHDDDEDAEEDEDEGGEETTMLSNPEDNPGEDKSPWSAILTREKVVDFGRAWKARGGVYPANINPNIRWPRPARELRCQPITMAHDRFMLEEMHRLVASACEEADGPKKDEPNADDEDEGEDDREAMMSLG</sequence>